<evidence type="ECO:0000256" key="1">
    <source>
        <dbReference type="SAM" id="Coils"/>
    </source>
</evidence>
<organism evidence="3">
    <name type="scientific">termite gut metagenome</name>
    <dbReference type="NCBI Taxonomy" id="433724"/>
    <lineage>
        <taxon>unclassified sequences</taxon>
        <taxon>metagenomes</taxon>
        <taxon>organismal metagenomes</taxon>
    </lineage>
</organism>
<feature type="coiled-coil region" evidence="1">
    <location>
        <begin position="51"/>
        <end position="78"/>
    </location>
</feature>
<protein>
    <submittedName>
        <fullName evidence="3">Uncharacterized protein</fullName>
    </submittedName>
</protein>
<sequence length="359" mass="42432">MDILNLYYDAIRMYNAAAFSFGAKNYISELGLARKFDNLEAIELNKAKYNLMAEKALLDDYEQSAKNFEKEIDKLILESNIIEKSLLDIIIPPNTNFNLTEIIKAKEDDVYNVSINELSIFLTDTYRILISNRQEVFSILKKDIRNLKKKRLFRYTIFFLCPIILLLLVYFVFKFKGIEAPTTIVGAIIIGIISSSIVTLFSSLFDKYKNKRYYRISTLKEELRDKNEKMTRDLITEFKEKNIEKKIELEIQLKQRWLKIESDLFDNLIKATFNDVEKDIFELKIQLKKLIENYKDIFSCFYEKTLSLFNQQEKFTKKIENVAVQIKEDSIKPSFQLMQDTLLEIKTVKNEIEQLKFDI</sequence>
<dbReference type="AlphaFoldDB" id="A0A5J4T2D8"/>
<accession>A0A5J4T2D8</accession>
<feature type="transmembrane region" description="Helical" evidence="2">
    <location>
        <begin position="184"/>
        <end position="205"/>
    </location>
</feature>
<name>A0A5J4T2D8_9ZZZZ</name>
<evidence type="ECO:0000313" key="3">
    <source>
        <dbReference type="EMBL" id="KAA6351605.1"/>
    </source>
</evidence>
<dbReference type="EMBL" id="SNRY01000011">
    <property type="protein sequence ID" value="KAA6351605.1"/>
    <property type="molecule type" value="Genomic_DNA"/>
</dbReference>
<keyword evidence="2" id="KW-0812">Transmembrane</keyword>
<evidence type="ECO:0000256" key="2">
    <source>
        <dbReference type="SAM" id="Phobius"/>
    </source>
</evidence>
<proteinExistence type="predicted"/>
<reference evidence="3" key="1">
    <citation type="submission" date="2019-03" db="EMBL/GenBank/DDBJ databases">
        <title>Single cell metagenomics reveals metabolic interactions within the superorganism composed of flagellate Streblomastix strix and complex community of Bacteroidetes bacteria on its surface.</title>
        <authorList>
            <person name="Treitli S.C."/>
            <person name="Kolisko M."/>
            <person name="Husnik F."/>
            <person name="Keeling P."/>
            <person name="Hampl V."/>
        </authorList>
    </citation>
    <scope>NUCLEOTIDE SEQUENCE</scope>
    <source>
        <strain evidence="3">STM</strain>
    </source>
</reference>
<keyword evidence="2" id="KW-1133">Transmembrane helix</keyword>
<gene>
    <name evidence="3" type="ORF">EZS27_000996</name>
</gene>
<feature type="transmembrane region" description="Helical" evidence="2">
    <location>
        <begin position="152"/>
        <end position="172"/>
    </location>
</feature>
<keyword evidence="1" id="KW-0175">Coiled coil</keyword>
<comment type="caution">
    <text evidence="3">The sequence shown here is derived from an EMBL/GenBank/DDBJ whole genome shotgun (WGS) entry which is preliminary data.</text>
</comment>
<keyword evidence="2" id="KW-0472">Membrane</keyword>